<dbReference type="RefSeq" id="WP_012940012.1">
    <property type="nucleotide sequence ID" value="NC_013741.1"/>
</dbReference>
<gene>
    <name evidence="1" type="ordered locus">Arcpr_0611</name>
</gene>
<dbReference type="EMBL" id="CP001857">
    <property type="protein sequence ID" value="ADB57676.1"/>
    <property type="molecule type" value="Genomic_DNA"/>
</dbReference>
<dbReference type="KEGG" id="apo:Arcpr_0611"/>
<evidence type="ECO:0000313" key="1">
    <source>
        <dbReference type="EMBL" id="ADB57676.1"/>
    </source>
</evidence>
<dbReference type="STRING" id="572546.Arcpr_0611"/>
<dbReference type="GeneID" id="8739270"/>
<accession>D2RHA1</accession>
<dbReference type="PaxDb" id="572546-Arcpr_0611"/>
<name>D2RHA1_ARCPA</name>
<protein>
    <submittedName>
        <fullName evidence="1">Uncharacterized protein</fullName>
    </submittedName>
</protein>
<dbReference type="Proteomes" id="UP000001901">
    <property type="component" value="Chromosome"/>
</dbReference>
<dbReference type="AlphaFoldDB" id="D2RHA1"/>
<sequence>MGAIPLILEVDGEEIYVEANPNERLFEVGMRAVPPEKWRESIIATTSGLPVDPGKTVRDIVRETGETRFRVLSEGDQGIIPDFPNFLRNVKVNSPKWNERAREEIVRIKMLNNLIGRNNPGFAYVNPAFYTYEGLKTVKGCIRVGSYGSVELLVFLPPAYPLVHPEATLRGRFFDKYMASNIHKHVYPFYINGKKIIVVCGDKKYLQNWTGRLGIAHYISDVVFPWIRIGYEALGEKSTTLREMSDILRILRGE</sequence>
<dbReference type="HOGENOM" id="CLU_1092389_0_0_2"/>
<evidence type="ECO:0000313" key="2">
    <source>
        <dbReference type="Proteomes" id="UP000001901"/>
    </source>
</evidence>
<reference evidence="1 2" key="1">
    <citation type="journal article" date="2010" name="Stand. Genomic Sci.">
        <title>Complete genome sequence of Archaeoglobus profundus type strain (AV18).</title>
        <authorList>
            <person name="von Jan M."/>
            <person name="Lapidus A."/>
            <person name="Del Rio T.G."/>
            <person name="Copeland A."/>
            <person name="Tice H."/>
            <person name="Cheng J.F."/>
            <person name="Lucas S."/>
            <person name="Chen F."/>
            <person name="Nolan M."/>
            <person name="Goodwin L."/>
            <person name="Han C."/>
            <person name="Pitluck S."/>
            <person name="Liolios K."/>
            <person name="Ivanova N."/>
            <person name="Mavromatis K."/>
            <person name="Ovchinnikova G."/>
            <person name="Chertkov O."/>
            <person name="Pati A."/>
            <person name="Chen A."/>
            <person name="Palaniappan K."/>
            <person name="Land M."/>
            <person name="Hauser L."/>
            <person name="Chang Y.J."/>
            <person name="Jeffries C.D."/>
            <person name="Saunders E."/>
            <person name="Brettin T."/>
            <person name="Detter J.C."/>
            <person name="Chain P."/>
            <person name="Eichinger K."/>
            <person name="Huber H."/>
            <person name="Spring S."/>
            <person name="Rohde M."/>
            <person name="Goker M."/>
            <person name="Wirth R."/>
            <person name="Woyke T."/>
            <person name="Bristow J."/>
            <person name="Eisen J.A."/>
            <person name="Markowitz V."/>
            <person name="Hugenholtz P."/>
            <person name="Kyrpides N.C."/>
            <person name="Klenk H.P."/>
        </authorList>
    </citation>
    <scope>NUCLEOTIDE SEQUENCE [LARGE SCALE GENOMIC DNA]</scope>
    <source>
        <strain evidence="2">DSM 5631 / JCM 9629 / NBRC 100127 / Av18</strain>
    </source>
</reference>
<organism evidence="1 2">
    <name type="scientific">Archaeoglobus profundus (strain DSM 5631 / JCM 9629 / NBRC 100127 / Av18)</name>
    <dbReference type="NCBI Taxonomy" id="572546"/>
    <lineage>
        <taxon>Archaea</taxon>
        <taxon>Methanobacteriati</taxon>
        <taxon>Methanobacteriota</taxon>
        <taxon>Archaeoglobi</taxon>
        <taxon>Archaeoglobales</taxon>
        <taxon>Archaeoglobaceae</taxon>
        <taxon>Archaeoglobus</taxon>
    </lineage>
</organism>
<proteinExistence type="predicted"/>
<keyword evidence="2" id="KW-1185">Reference proteome</keyword>